<comment type="caution">
    <text evidence="3">The sequence shown here is derived from an EMBL/GenBank/DDBJ whole genome shotgun (WGS) entry which is preliminary data.</text>
</comment>
<dbReference type="RefSeq" id="WP_353546653.1">
    <property type="nucleotide sequence ID" value="NZ_JAGKSB010000005.1"/>
</dbReference>
<sequence>MKKFFLACLFAWATCLQTFAQSDIEMATGLRSSGKIYVVVLVILVIFIGLAIFLFGLDRRITKLEKNQDTK</sequence>
<keyword evidence="2" id="KW-0732">Signal</keyword>
<dbReference type="EMBL" id="JAGKSB010000005">
    <property type="protein sequence ID" value="MBP3943168.1"/>
    <property type="molecule type" value="Genomic_DNA"/>
</dbReference>
<proteinExistence type="predicted"/>
<dbReference type="AlphaFoldDB" id="A0A8T4HCT6"/>
<keyword evidence="4" id="KW-1185">Reference proteome</keyword>
<evidence type="ECO:0000256" key="2">
    <source>
        <dbReference type="SAM" id="SignalP"/>
    </source>
</evidence>
<keyword evidence="1" id="KW-1133">Transmembrane helix</keyword>
<feature type="transmembrane region" description="Helical" evidence="1">
    <location>
        <begin position="36"/>
        <end position="57"/>
    </location>
</feature>
<name>A0A8T4HCT6_9SPHI</name>
<dbReference type="Pfam" id="PF20077">
    <property type="entry name" value="CcmD_alt"/>
    <property type="match status" value="1"/>
</dbReference>
<protein>
    <submittedName>
        <fullName evidence="3">CcmD family protein</fullName>
    </submittedName>
</protein>
<evidence type="ECO:0000313" key="3">
    <source>
        <dbReference type="EMBL" id="MBP3943168.1"/>
    </source>
</evidence>
<feature type="signal peptide" evidence="2">
    <location>
        <begin position="1"/>
        <end position="20"/>
    </location>
</feature>
<accession>A0A8T4HCT6</accession>
<keyword evidence="1" id="KW-0812">Transmembrane</keyword>
<dbReference type="Proteomes" id="UP000679691">
    <property type="component" value="Unassembled WGS sequence"/>
</dbReference>
<organism evidence="3 4">
    <name type="scientific">Rhinopithecimicrobium faecis</name>
    <dbReference type="NCBI Taxonomy" id="2820698"/>
    <lineage>
        <taxon>Bacteria</taxon>
        <taxon>Pseudomonadati</taxon>
        <taxon>Bacteroidota</taxon>
        <taxon>Sphingobacteriia</taxon>
        <taxon>Sphingobacteriales</taxon>
        <taxon>Sphingobacteriaceae</taxon>
        <taxon>Rhinopithecimicrobium</taxon>
    </lineage>
</organism>
<gene>
    <name evidence="3" type="ORF">J5U18_06260</name>
</gene>
<evidence type="ECO:0000256" key="1">
    <source>
        <dbReference type="SAM" id="Phobius"/>
    </source>
</evidence>
<keyword evidence="1" id="KW-0472">Membrane</keyword>
<evidence type="ECO:0000313" key="4">
    <source>
        <dbReference type="Proteomes" id="UP000679691"/>
    </source>
</evidence>
<feature type="chain" id="PRO_5035922665" evidence="2">
    <location>
        <begin position="21"/>
        <end position="71"/>
    </location>
</feature>
<reference evidence="3" key="1">
    <citation type="submission" date="2021-03" db="EMBL/GenBank/DDBJ databases">
        <authorList>
            <person name="Lu T."/>
            <person name="Wang Q."/>
            <person name="Han X."/>
        </authorList>
    </citation>
    <scope>NUCLEOTIDE SEQUENCE</scope>
    <source>
        <strain evidence="3">WQ 2009</strain>
    </source>
</reference>